<keyword evidence="4" id="KW-1185">Reference proteome</keyword>
<feature type="domain" description="Flagellar basal body rod protein N-terminal" evidence="2">
    <location>
        <begin position="7"/>
        <end position="31"/>
    </location>
</feature>
<name>A0ABT1CSS6_9HYPH</name>
<evidence type="ECO:0000256" key="1">
    <source>
        <dbReference type="ARBA" id="ARBA00004117"/>
    </source>
</evidence>
<dbReference type="EMBL" id="JAAAML010000002">
    <property type="protein sequence ID" value="MCO6408676.1"/>
    <property type="molecule type" value="Genomic_DNA"/>
</dbReference>
<gene>
    <name evidence="3" type="ORF">GTW23_10870</name>
</gene>
<evidence type="ECO:0000259" key="2">
    <source>
        <dbReference type="Pfam" id="PF00460"/>
    </source>
</evidence>
<proteinExistence type="predicted"/>
<evidence type="ECO:0000313" key="3">
    <source>
        <dbReference type="EMBL" id="MCO6408676.1"/>
    </source>
</evidence>
<accession>A0ABT1CSS6</accession>
<comment type="caution">
    <text evidence="3">The sequence shown here is derived from an EMBL/GenBank/DDBJ whole genome shotgun (WGS) entry which is preliminary data.</text>
</comment>
<comment type="subcellular location">
    <subcellularLocation>
        <location evidence="1">Bacterial flagellum basal body</location>
    </subcellularLocation>
</comment>
<keyword evidence="3" id="KW-0966">Cell projection</keyword>
<dbReference type="Proteomes" id="UP001320715">
    <property type="component" value="Unassembled WGS sequence"/>
</dbReference>
<keyword evidence="3" id="KW-0969">Cilium</keyword>
<keyword evidence="3" id="KW-0282">Flagellum</keyword>
<dbReference type="InterPro" id="IPR001444">
    <property type="entry name" value="Flag_bb_rod_N"/>
</dbReference>
<evidence type="ECO:0000313" key="4">
    <source>
        <dbReference type="Proteomes" id="UP001320715"/>
    </source>
</evidence>
<sequence length="86" mass="9008">MTISSMMNMALSGMRTEQNRLATVAGNIANSGPGATTDAAAETDAEISLANELLTLKQAETGFAANALVFETGADLWDVLMSIKRD</sequence>
<reference evidence="3 4" key="1">
    <citation type="submission" date="2020-01" db="EMBL/GenBank/DDBJ databases">
        <title>Genomes of bacteria type strains.</title>
        <authorList>
            <person name="Chen J."/>
            <person name="Zhu S."/>
            <person name="Yang J."/>
        </authorList>
    </citation>
    <scope>NUCLEOTIDE SEQUENCE [LARGE SCALE GENOMIC DNA]</scope>
    <source>
        <strain evidence="3 4">DSM 16655</strain>
    </source>
</reference>
<dbReference type="RefSeq" id="WP_252915787.1">
    <property type="nucleotide sequence ID" value="NZ_CP159480.1"/>
</dbReference>
<protein>
    <submittedName>
        <fullName evidence="3">Flagellar basal body rod protein</fullName>
    </submittedName>
</protein>
<dbReference type="Pfam" id="PF00460">
    <property type="entry name" value="Flg_bb_rod"/>
    <property type="match status" value="1"/>
</dbReference>
<organism evidence="3 4">
    <name type="scientific">Hoeflea alexandrii</name>
    <dbReference type="NCBI Taxonomy" id="288436"/>
    <lineage>
        <taxon>Bacteria</taxon>
        <taxon>Pseudomonadati</taxon>
        <taxon>Pseudomonadota</taxon>
        <taxon>Alphaproteobacteria</taxon>
        <taxon>Hyphomicrobiales</taxon>
        <taxon>Rhizobiaceae</taxon>
        <taxon>Hoeflea</taxon>
    </lineage>
</organism>